<reference evidence="7" key="1">
    <citation type="submission" date="2020-05" db="EMBL/GenBank/DDBJ databases">
        <authorList>
            <person name="Chiriac C."/>
            <person name="Salcher M."/>
            <person name="Ghai R."/>
            <person name="Kavagutti S V."/>
        </authorList>
    </citation>
    <scope>NUCLEOTIDE SEQUENCE</scope>
</reference>
<name>A0A6J6RMH5_9ZZZZ</name>
<evidence type="ECO:0000313" key="8">
    <source>
        <dbReference type="EMBL" id="CAB4973102.1"/>
    </source>
</evidence>
<dbReference type="Pfam" id="PF10609">
    <property type="entry name" value="ParA"/>
    <property type="match status" value="1"/>
</dbReference>
<keyword evidence="3" id="KW-0067">ATP-binding</keyword>
<keyword evidence="1" id="KW-0479">Metal-binding</keyword>
<dbReference type="Gene3D" id="3.30.300.130">
    <property type="entry name" value="Fe-S cluster assembly (FSCA)"/>
    <property type="match status" value="1"/>
</dbReference>
<sequence>MSIGSKSSQEAAVRAVLGTVDDPILLYPITELGIVRGVAIDASAVVVAVAHPLEDRGQWGELANRIKEAVLTNQGVEVVEVDARLMNDEERIALARILKGDPPANPLAVVDANSGPPPPRPRINPFLDSRTRIIAIASGKGGVGKSSVTTNLSIALAERGNRVAVIDADVWGFSLPRMLGVDRPPDLIDDVIVPPVTHGVSSVSMGFFTAEDQAVIWRGPMLHKALEQFITDVHWGEPDYLVVDLPPGTGDISLSIAEFLPRAEVVIVTTPQPAAQKVAQRAGSMADKVNLTVVGVIENMSWFRGDDGVAYDIFGAGGGQELADQLEVPLLGQVPLSRALRAGGDEGVPIVVSDPAGEASGIFRSIAERIDVELRPTRRSHPDLRIG</sequence>
<gene>
    <name evidence="7" type="ORF">UFOPK2683_00830</name>
    <name evidence="8" type="ORF">UFOPK3897_00606</name>
</gene>
<dbReference type="HAMAP" id="MF_02040">
    <property type="entry name" value="Mrp_NBP35"/>
    <property type="match status" value="1"/>
</dbReference>
<dbReference type="PANTHER" id="PTHR42961">
    <property type="entry name" value="IRON-SULFUR PROTEIN NUBPL"/>
    <property type="match status" value="1"/>
</dbReference>
<dbReference type="PANTHER" id="PTHR42961:SF2">
    <property type="entry name" value="IRON-SULFUR PROTEIN NUBPL"/>
    <property type="match status" value="1"/>
</dbReference>
<evidence type="ECO:0000256" key="2">
    <source>
        <dbReference type="ARBA" id="ARBA00022741"/>
    </source>
</evidence>
<dbReference type="GO" id="GO:0051539">
    <property type="term" value="F:4 iron, 4 sulfur cluster binding"/>
    <property type="evidence" value="ECO:0007669"/>
    <property type="project" value="TreeGrafter"/>
</dbReference>
<dbReference type="Pfam" id="PF01883">
    <property type="entry name" value="FeS_assembly_P"/>
    <property type="match status" value="1"/>
</dbReference>
<dbReference type="FunFam" id="3.40.50.300:FF:001119">
    <property type="entry name" value="Iron-sulfur cluster carrier protein"/>
    <property type="match status" value="1"/>
</dbReference>
<dbReference type="InterPro" id="IPR033756">
    <property type="entry name" value="YlxH/NBP35"/>
</dbReference>
<evidence type="ECO:0000256" key="5">
    <source>
        <dbReference type="ARBA" id="ARBA00023014"/>
    </source>
</evidence>
<dbReference type="GO" id="GO:0016226">
    <property type="term" value="P:iron-sulfur cluster assembly"/>
    <property type="evidence" value="ECO:0007669"/>
    <property type="project" value="InterPro"/>
</dbReference>
<dbReference type="GO" id="GO:0005524">
    <property type="term" value="F:ATP binding"/>
    <property type="evidence" value="ECO:0007669"/>
    <property type="project" value="UniProtKB-KW"/>
</dbReference>
<dbReference type="EMBL" id="CAFBOF010000008">
    <property type="protein sequence ID" value="CAB4973102.1"/>
    <property type="molecule type" value="Genomic_DNA"/>
</dbReference>
<keyword evidence="2" id="KW-0547">Nucleotide-binding</keyword>
<evidence type="ECO:0000256" key="1">
    <source>
        <dbReference type="ARBA" id="ARBA00022723"/>
    </source>
</evidence>
<dbReference type="SUPFAM" id="SSF117916">
    <property type="entry name" value="Fe-S cluster assembly (FSCA) domain-like"/>
    <property type="match status" value="1"/>
</dbReference>
<dbReference type="InterPro" id="IPR044304">
    <property type="entry name" value="NUBPL-like"/>
</dbReference>
<dbReference type="InterPro" id="IPR002744">
    <property type="entry name" value="MIP18-like"/>
</dbReference>
<dbReference type="InterPro" id="IPR019591">
    <property type="entry name" value="Mrp/NBP35_ATP-bd"/>
</dbReference>
<dbReference type="EMBL" id="CAEZYK010000040">
    <property type="protein sequence ID" value="CAB4723680.1"/>
    <property type="molecule type" value="Genomic_DNA"/>
</dbReference>
<feature type="domain" description="MIP18 family-like" evidence="6">
    <location>
        <begin position="10"/>
        <end position="82"/>
    </location>
</feature>
<dbReference type="SUPFAM" id="SSF52540">
    <property type="entry name" value="P-loop containing nucleoside triphosphate hydrolases"/>
    <property type="match status" value="1"/>
</dbReference>
<protein>
    <submittedName>
        <fullName evidence="7">Unannotated protein</fullName>
    </submittedName>
</protein>
<accession>A0A6J6RMH5</accession>
<organism evidence="7">
    <name type="scientific">freshwater metagenome</name>
    <dbReference type="NCBI Taxonomy" id="449393"/>
    <lineage>
        <taxon>unclassified sequences</taxon>
        <taxon>metagenomes</taxon>
        <taxon>ecological metagenomes</taxon>
    </lineage>
</organism>
<proteinExistence type="inferred from homology"/>
<dbReference type="CDD" id="cd02037">
    <property type="entry name" value="Mrp_NBP35"/>
    <property type="match status" value="1"/>
</dbReference>
<evidence type="ECO:0000259" key="6">
    <source>
        <dbReference type="Pfam" id="PF01883"/>
    </source>
</evidence>
<dbReference type="AlphaFoldDB" id="A0A6J6RMH5"/>
<dbReference type="InterPro" id="IPR034904">
    <property type="entry name" value="FSCA_dom_sf"/>
</dbReference>
<evidence type="ECO:0000256" key="3">
    <source>
        <dbReference type="ARBA" id="ARBA00022840"/>
    </source>
</evidence>
<evidence type="ECO:0000256" key="4">
    <source>
        <dbReference type="ARBA" id="ARBA00023004"/>
    </source>
</evidence>
<evidence type="ECO:0000313" key="7">
    <source>
        <dbReference type="EMBL" id="CAB4723680.1"/>
    </source>
</evidence>
<dbReference type="GO" id="GO:0140663">
    <property type="term" value="F:ATP-dependent FeS chaperone activity"/>
    <property type="evidence" value="ECO:0007669"/>
    <property type="project" value="InterPro"/>
</dbReference>
<keyword evidence="5" id="KW-0411">Iron-sulfur</keyword>
<keyword evidence="4" id="KW-0408">Iron</keyword>
<dbReference type="InterPro" id="IPR027417">
    <property type="entry name" value="P-loop_NTPase"/>
</dbReference>
<dbReference type="GO" id="GO:0046872">
    <property type="term" value="F:metal ion binding"/>
    <property type="evidence" value="ECO:0007669"/>
    <property type="project" value="UniProtKB-KW"/>
</dbReference>
<dbReference type="Gene3D" id="3.40.50.300">
    <property type="entry name" value="P-loop containing nucleotide triphosphate hydrolases"/>
    <property type="match status" value="1"/>
</dbReference>